<protein>
    <submittedName>
        <fullName evidence="2">Hsp20 family protein</fullName>
    </submittedName>
</protein>
<evidence type="ECO:0000313" key="2">
    <source>
        <dbReference type="EMBL" id="MBE9463291.1"/>
    </source>
</evidence>
<dbReference type="Pfam" id="PF00011">
    <property type="entry name" value="HSP20"/>
    <property type="match status" value="1"/>
</dbReference>
<reference evidence="3" key="1">
    <citation type="submission" date="2023-07" db="EMBL/GenBank/DDBJ databases">
        <title>Dyadobacter sp. nov 'subterranea' isolated from contaminted grondwater.</title>
        <authorList>
            <person name="Szabo I."/>
            <person name="Al-Omari J."/>
            <person name="Szerdahelyi S.G."/>
            <person name="Rado J."/>
        </authorList>
    </citation>
    <scope>NUCLEOTIDE SEQUENCE [LARGE SCALE GENOMIC DNA]</scope>
    <source>
        <strain evidence="3">UP-52</strain>
    </source>
</reference>
<accession>A0ABR9WEE1</accession>
<dbReference type="RefSeq" id="WP_194121431.1">
    <property type="nucleotide sequence ID" value="NZ_JACYGY010000001.1"/>
</dbReference>
<evidence type="ECO:0000259" key="1">
    <source>
        <dbReference type="Pfam" id="PF00011"/>
    </source>
</evidence>
<dbReference type="CDD" id="cd06464">
    <property type="entry name" value="ACD_sHsps-like"/>
    <property type="match status" value="1"/>
</dbReference>
<dbReference type="EMBL" id="JACYGY010000001">
    <property type="protein sequence ID" value="MBE9463291.1"/>
    <property type="molecule type" value="Genomic_DNA"/>
</dbReference>
<dbReference type="InterPro" id="IPR002068">
    <property type="entry name" value="A-crystallin/Hsp20_dom"/>
</dbReference>
<comment type="caution">
    <text evidence="2">The sequence shown here is derived from an EMBL/GenBank/DDBJ whole genome shotgun (WGS) entry which is preliminary data.</text>
</comment>
<dbReference type="Gene3D" id="2.60.40.790">
    <property type="match status" value="1"/>
</dbReference>
<evidence type="ECO:0000313" key="3">
    <source>
        <dbReference type="Proteomes" id="UP000634134"/>
    </source>
</evidence>
<keyword evidence="3" id="KW-1185">Reference proteome</keyword>
<sequence>MCGDQDGISASYDNGLLHICIPRKEEARGCPRLIEVV</sequence>
<proteinExistence type="predicted"/>
<dbReference type="InterPro" id="IPR008978">
    <property type="entry name" value="HSP20-like_chaperone"/>
</dbReference>
<name>A0ABR9WEE1_9BACT</name>
<dbReference type="SUPFAM" id="SSF49764">
    <property type="entry name" value="HSP20-like chaperones"/>
    <property type="match status" value="1"/>
</dbReference>
<dbReference type="Proteomes" id="UP000634134">
    <property type="component" value="Unassembled WGS sequence"/>
</dbReference>
<organism evidence="2 3">
    <name type="scientific">Dyadobacter subterraneus</name>
    <dbReference type="NCBI Taxonomy" id="2773304"/>
    <lineage>
        <taxon>Bacteria</taxon>
        <taxon>Pseudomonadati</taxon>
        <taxon>Bacteroidota</taxon>
        <taxon>Cytophagia</taxon>
        <taxon>Cytophagales</taxon>
        <taxon>Spirosomataceae</taxon>
        <taxon>Dyadobacter</taxon>
    </lineage>
</organism>
<gene>
    <name evidence="2" type="ORF">IEE83_15490</name>
</gene>
<feature type="domain" description="SHSP" evidence="1">
    <location>
        <begin position="4"/>
        <end position="36"/>
    </location>
</feature>